<accession>A0A9N8L6D6</accession>
<dbReference type="Proteomes" id="UP001154114">
    <property type="component" value="Chromosome 20"/>
</dbReference>
<evidence type="ECO:0000313" key="2">
    <source>
        <dbReference type="Proteomes" id="UP001154114"/>
    </source>
</evidence>
<name>A0A9N8L6D6_CHRIL</name>
<protein>
    <submittedName>
        <fullName evidence="1">Uncharacterized protein</fullName>
    </submittedName>
</protein>
<reference evidence="1" key="1">
    <citation type="submission" date="2021-12" db="EMBL/GenBank/DDBJ databases">
        <authorList>
            <person name="King R."/>
        </authorList>
    </citation>
    <scope>NUCLEOTIDE SEQUENCE</scope>
</reference>
<dbReference type="AlphaFoldDB" id="A0A9N8L6D6"/>
<gene>
    <name evidence="1" type="ORF">CINC_LOCUS6094</name>
</gene>
<sequence length="145" mass="16326">MPPPQLIILDLDIPNEYTNINKRLRLSVIQEQIVASLSRFATTRRKAWRLAFVVYGEKSRPVRGARAARQSRAPRQHARTKCAYLLGVFFCSPPPALNRSINIPQAYDGSLRVAVNLHVNVFGAKLRLMRVLDSKDHGPVTNVPT</sequence>
<keyword evidence="2" id="KW-1185">Reference proteome</keyword>
<organism evidence="1 2">
    <name type="scientific">Chrysodeixis includens</name>
    <name type="common">Soybean looper</name>
    <name type="synonym">Pseudoplusia includens</name>
    <dbReference type="NCBI Taxonomy" id="689277"/>
    <lineage>
        <taxon>Eukaryota</taxon>
        <taxon>Metazoa</taxon>
        <taxon>Ecdysozoa</taxon>
        <taxon>Arthropoda</taxon>
        <taxon>Hexapoda</taxon>
        <taxon>Insecta</taxon>
        <taxon>Pterygota</taxon>
        <taxon>Neoptera</taxon>
        <taxon>Endopterygota</taxon>
        <taxon>Lepidoptera</taxon>
        <taxon>Glossata</taxon>
        <taxon>Ditrysia</taxon>
        <taxon>Noctuoidea</taxon>
        <taxon>Noctuidae</taxon>
        <taxon>Plusiinae</taxon>
        <taxon>Chrysodeixis</taxon>
    </lineage>
</organism>
<dbReference type="EMBL" id="LR824023">
    <property type="protein sequence ID" value="CAD0203783.1"/>
    <property type="molecule type" value="Genomic_DNA"/>
</dbReference>
<evidence type="ECO:0000313" key="1">
    <source>
        <dbReference type="EMBL" id="CAD0203783.1"/>
    </source>
</evidence>
<proteinExistence type="predicted"/>